<reference evidence="1" key="1">
    <citation type="submission" date="2016-10" db="EMBL/GenBank/DDBJ databases">
        <authorList>
            <person name="Yu F."/>
            <person name="Lv J."/>
            <person name="Qi X."/>
        </authorList>
    </citation>
    <scope>NUCLEOTIDE SEQUENCE</scope>
    <source>
        <strain evidence="1">ZHDC40</strain>
        <plasmid evidence="1">pZHDC40</plasmid>
    </source>
</reference>
<protein>
    <submittedName>
        <fullName evidence="1">Uncharacterized protein</fullName>
    </submittedName>
</protein>
<evidence type="ECO:0000313" key="1">
    <source>
        <dbReference type="EMBL" id="ARX75641.1"/>
    </source>
</evidence>
<dbReference type="AlphaFoldDB" id="A0A1Z1VVA4"/>
<organism evidence="1">
    <name type="scientific">Escherichia coli</name>
    <dbReference type="NCBI Taxonomy" id="562"/>
    <lineage>
        <taxon>Bacteria</taxon>
        <taxon>Pseudomonadati</taxon>
        <taxon>Pseudomonadota</taxon>
        <taxon>Gammaproteobacteria</taxon>
        <taxon>Enterobacterales</taxon>
        <taxon>Enterobacteriaceae</taxon>
        <taxon>Escherichia</taxon>
    </lineage>
</organism>
<accession>A0A1Z1VVA4</accession>
<name>A0A1Z1VVA4_ECOLX</name>
<geneLocation type="plasmid" evidence="1">
    <name>pZHDC40</name>
</geneLocation>
<sequence>MFGRFSFKAMKISPCTVCINCKYHSIFMVYLQCKDFDEYC</sequence>
<keyword evidence="1" id="KW-0614">Plasmid</keyword>
<dbReference type="EMBL" id="KY041843">
    <property type="protein sequence ID" value="ARX75641.1"/>
    <property type="molecule type" value="Genomic_DNA"/>
</dbReference>
<proteinExistence type="predicted"/>